<dbReference type="OrthoDB" id="9806902at2"/>
<name>A0A1G6AHU7_9HYPH</name>
<dbReference type="GO" id="GO:0032259">
    <property type="term" value="P:methylation"/>
    <property type="evidence" value="ECO:0007669"/>
    <property type="project" value="UniProtKB-KW"/>
</dbReference>
<reference evidence="2 3" key="1">
    <citation type="submission" date="2016-10" db="EMBL/GenBank/DDBJ databases">
        <authorList>
            <person name="de Groot N.N."/>
        </authorList>
    </citation>
    <scope>NUCLEOTIDE SEQUENCE [LARGE SCALE GENOMIC DNA]</scope>
    <source>
        <strain evidence="2 3">ATCC 35022</strain>
    </source>
</reference>
<dbReference type="Gene3D" id="3.40.50.150">
    <property type="entry name" value="Vaccinia Virus protein VP39"/>
    <property type="match status" value="1"/>
</dbReference>
<evidence type="ECO:0000313" key="3">
    <source>
        <dbReference type="Proteomes" id="UP000199071"/>
    </source>
</evidence>
<dbReference type="AlphaFoldDB" id="A0A1G6AHU7"/>
<dbReference type="Proteomes" id="UP000199071">
    <property type="component" value="Unassembled WGS sequence"/>
</dbReference>
<organism evidence="2 3">
    <name type="scientific">Bauldia litoralis</name>
    <dbReference type="NCBI Taxonomy" id="665467"/>
    <lineage>
        <taxon>Bacteria</taxon>
        <taxon>Pseudomonadati</taxon>
        <taxon>Pseudomonadota</taxon>
        <taxon>Alphaproteobacteria</taxon>
        <taxon>Hyphomicrobiales</taxon>
        <taxon>Kaistiaceae</taxon>
        <taxon>Bauldia</taxon>
    </lineage>
</organism>
<gene>
    <name evidence="2" type="ORF">SAMN02982931_00650</name>
</gene>
<dbReference type="CDD" id="cd02440">
    <property type="entry name" value="AdoMet_MTases"/>
    <property type="match status" value="1"/>
</dbReference>
<evidence type="ECO:0000259" key="1">
    <source>
        <dbReference type="Pfam" id="PF12147"/>
    </source>
</evidence>
<keyword evidence="2" id="KW-0808">Transferase</keyword>
<protein>
    <submittedName>
        <fullName evidence="2">Putative methyltransferase</fullName>
    </submittedName>
</protein>
<dbReference type="GO" id="GO:0008168">
    <property type="term" value="F:methyltransferase activity"/>
    <property type="evidence" value="ECO:0007669"/>
    <property type="project" value="UniProtKB-KW"/>
</dbReference>
<dbReference type="Pfam" id="PF12147">
    <property type="entry name" value="Methyltransf_20"/>
    <property type="match status" value="1"/>
</dbReference>
<dbReference type="InterPro" id="IPR022744">
    <property type="entry name" value="MeTrfase_dom_put"/>
</dbReference>
<keyword evidence="2" id="KW-0489">Methyltransferase</keyword>
<accession>A0A1G6AHU7</accession>
<sequence>MPVQNLEALSRPLPAWHPKRWYFALARGLLQTVGRLSKGIRIGLEHGFDSGVMLDHVYANRAEGTGFLGRAIDRAYLNAAGWAGIRNRGALLEARIVGTIMRAAEAGGVVRVADLACGGGRYALNALARVGRRAAVAATLRDYRTENVETARANATRLGINATIEQGDAFADADLDRLGTVDVAVVSGLHEIVDDDARVKNHVRQVARILKPGGTLLLTVQPDHPQLEFIARVLRSHTGKAWAMRLRPMELTRRWLEAAGFVVEHAEMEPLGIFGVVRARKA</sequence>
<dbReference type="STRING" id="665467.SAMN02982931_00650"/>
<dbReference type="InterPro" id="IPR029063">
    <property type="entry name" value="SAM-dependent_MTases_sf"/>
</dbReference>
<dbReference type="SUPFAM" id="SSF53335">
    <property type="entry name" value="S-adenosyl-L-methionine-dependent methyltransferases"/>
    <property type="match status" value="1"/>
</dbReference>
<dbReference type="RefSeq" id="WP_090874740.1">
    <property type="nucleotide sequence ID" value="NZ_FMXQ01000001.1"/>
</dbReference>
<dbReference type="EMBL" id="FMXQ01000001">
    <property type="protein sequence ID" value="SDB07998.1"/>
    <property type="molecule type" value="Genomic_DNA"/>
</dbReference>
<feature type="domain" description="Methyltransferase" evidence="1">
    <location>
        <begin position="4"/>
        <end position="281"/>
    </location>
</feature>
<evidence type="ECO:0000313" key="2">
    <source>
        <dbReference type="EMBL" id="SDB07998.1"/>
    </source>
</evidence>
<keyword evidence="3" id="KW-1185">Reference proteome</keyword>
<proteinExistence type="predicted"/>